<dbReference type="EMBL" id="JACSQV010000002">
    <property type="protein sequence ID" value="MBD7917235.1"/>
    <property type="molecule type" value="Genomic_DNA"/>
</dbReference>
<keyword evidence="2 3" id="KW-0326">Glycosidase</keyword>
<evidence type="ECO:0000313" key="7">
    <source>
        <dbReference type="Proteomes" id="UP000604241"/>
    </source>
</evidence>
<dbReference type="Pfam" id="PF00150">
    <property type="entry name" value="Cellulase"/>
    <property type="match status" value="1"/>
</dbReference>
<name>A0ABR8Q9Z6_9CELL</name>
<sequence>MQGPRVRTTTVRRARGALAALVALVGALLVPAAPASAADDPSGGNTPALHRPASGVERWGTGTYLNGFSYLRGVNVYSLVFGGDRPADRVGESQASWDYLASRGVKVVRLPVSWVRLQPVPGSGNLRAGLDAPVSQAYLDVVEEQVRRAARAGIRTVVGLHNACSYPNITAAGSLTCGEGVTRADVAKVWAAVAARFAGDERVIAFDLLNETRLDRVPVARYKLFTQAAADAVRGAGAEQTLWVQRMLGERGRLDVMAPDGPWVSDPLGKVMYSQHFYPSPIGSTFDPLAGNHAVLLDVDRFGTWCRTWQVRCVAGEVGWPSGGPGGVQSAASARGWNLVFEQFYRLADQYGLDVTYFAASSSQTTGTLLAYVASRPGYPSPSGLDTALSQAEVIERHPSRRAP</sequence>
<dbReference type="InterPro" id="IPR001547">
    <property type="entry name" value="Glyco_hydro_5"/>
</dbReference>
<keyword evidence="1 3" id="KW-0378">Hydrolase</keyword>
<evidence type="ECO:0000256" key="3">
    <source>
        <dbReference type="RuleBase" id="RU361153"/>
    </source>
</evidence>
<accession>A0ABR8Q9Z6</accession>
<dbReference type="SUPFAM" id="SSF51445">
    <property type="entry name" value="(Trans)glycosidases"/>
    <property type="match status" value="1"/>
</dbReference>
<dbReference type="InterPro" id="IPR017853">
    <property type="entry name" value="GH"/>
</dbReference>
<comment type="similarity">
    <text evidence="3">Belongs to the glycosyl hydrolase 5 (cellulase A) family.</text>
</comment>
<keyword evidence="7" id="KW-1185">Reference proteome</keyword>
<organism evidence="6 7">
    <name type="scientific">Cellulomonas avistercoris</name>
    <dbReference type="NCBI Taxonomy" id="2762242"/>
    <lineage>
        <taxon>Bacteria</taxon>
        <taxon>Bacillati</taxon>
        <taxon>Actinomycetota</taxon>
        <taxon>Actinomycetes</taxon>
        <taxon>Micrococcales</taxon>
        <taxon>Cellulomonadaceae</taxon>
        <taxon>Cellulomonas</taxon>
    </lineage>
</organism>
<evidence type="ECO:0000313" key="6">
    <source>
        <dbReference type="EMBL" id="MBD7917235.1"/>
    </source>
</evidence>
<dbReference type="PANTHER" id="PTHR34142:SF1">
    <property type="entry name" value="GLYCOSIDE HYDROLASE FAMILY 5 DOMAIN-CONTAINING PROTEIN"/>
    <property type="match status" value="1"/>
</dbReference>
<dbReference type="Proteomes" id="UP000604241">
    <property type="component" value="Unassembled WGS sequence"/>
</dbReference>
<dbReference type="PANTHER" id="PTHR34142">
    <property type="entry name" value="ENDO-BETA-1,4-GLUCANASE A"/>
    <property type="match status" value="1"/>
</dbReference>
<feature type="domain" description="Glycoside hydrolase family 5" evidence="5">
    <location>
        <begin position="93"/>
        <end position="361"/>
    </location>
</feature>
<dbReference type="RefSeq" id="WP_191780190.1">
    <property type="nucleotide sequence ID" value="NZ_JACSQV010000002.1"/>
</dbReference>
<evidence type="ECO:0000256" key="2">
    <source>
        <dbReference type="ARBA" id="ARBA00023295"/>
    </source>
</evidence>
<evidence type="ECO:0000256" key="4">
    <source>
        <dbReference type="SAM" id="SignalP"/>
    </source>
</evidence>
<evidence type="ECO:0000256" key="1">
    <source>
        <dbReference type="ARBA" id="ARBA00022801"/>
    </source>
</evidence>
<dbReference type="Gene3D" id="3.20.20.80">
    <property type="entry name" value="Glycosidases"/>
    <property type="match status" value="1"/>
</dbReference>
<feature type="chain" id="PRO_5045321631" evidence="4">
    <location>
        <begin position="38"/>
        <end position="404"/>
    </location>
</feature>
<proteinExistence type="inferred from homology"/>
<feature type="signal peptide" evidence="4">
    <location>
        <begin position="1"/>
        <end position="37"/>
    </location>
</feature>
<keyword evidence="4" id="KW-0732">Signal</keyword>
<protein>
    <submittedName>
        <fullName evidence="6">Cellulase family glycosylhydrolase</fullName>
    </submittedName>
</protein>
<evidence type="ECO:0000259" key="5">
    <source>
        <dbReference type="Pfam" id="PF00150"/>
    </source>
</evidence>
<reference evidence="6 7" key="1">
    <citation type="submission" date="2020-08" db="EMBL/GenBank/DDBJ databases">
        <title>A Genomic Blueprint of the Chicken Gut Microbiome.</title>
        <authorList>
            <person name="Gilroy R."/>
            <person name="Ravi A."/>
            <person name="Getino M."/>
            <person name="Pursley I."/>
            <person name="Horton D.L."/>
            <person name="Alikhan N.-F."/>
            <person name="Baker D."/>
            <person name="Gharbi K."/>
            <person name="Hall N."/>
            <person name="Watson M."/>
            <person name="Adriaenssens E.M."/>
            <person name="Foster-Nyarko E."/>
            <person name="Jarju S."/>
            <person name="Secka A."/>
            <person name="Antonio M."/>
            <person name="Oren A."/>
            <person name="Chaudhuri R."/>
            <person name="La Ragione R.M."/>
            <person name="Hildebrand F."/>
            <person name="Pallen M.J."/>
        </authorList>
    </citation>
    <scope>NUCLEOTIDE SEQUENCE [LARGE SCALE GENOMIC DNA]</scope>
    <source>
        <strain evidence="6 7">Sa3CUA2</strain>
    </source>
</reference>
<comment type="caution">
    <text evidence="6">The sequence shown here is derived from an EMBL/GenBank/DDBJ whole genome shotgun (WGS) entry which is preliminary data.</text>
</comment>
<gene>
    <name evidence="6" type="ORF">H9657_02950</name>
</gene>